<feature type="domain" description="YdbS-like PH" evidence="2">
    <location>
        <begin position="74"/>
        <end position="138"/>
    </location>
</feature>
<keyword evidence="1" id="KW-0812">Transmembrane</keyword>
<evidence type="ECO:0000256" key="1">
    <source>
        <dbReference type="SAM" id="Phobius"/>
    </source>
</evidence>
<dbReference type="Proteomes" id="UP000051497">
    <property type="component" value="Unassembled WGS sequence"/>
</dbReference>
<feature type="transmembrane region" description="Helical" evidence="1">
    <location>
        <begin position="23"/>
        <end position="44"/>
    </location>
</feature>
<organism evidence="3">
    <name type="scientific">Candidatus Berkiella aquae</name>
    <dbReference type="NCBI Taxonomy" id="295108"/>
    <lineage>
        <taxon>Bacteria</taxon>
        <taxon>Pseudomonadati</taxon>
        <taxon>Pseudomonadota</taxon>
        <taxon>Gammaproteobacteria</taxon>
        <taxon>Candidatus Berkiellales</taxon>
        <taxon>Candidatus Berkiellaceae</taxon>
        <taxon>Candidatus Berkiella</taxon>
    </lineage>
</organism>
<name>A0A0Q9YXC7_9GAMM</name>
<dbReference type="PANTHER" id="PTHR37938">
    <property type="entry name" value="BLL0215 PROTEIN"/>
    <property type="match status" value="1"/>
</dbReference>
<evidence type="ECO:0000313" key="3">
    <source>
        <dbReference type="EMBL" id="KRG21636.1"/>
    </source>
</evidence>
<evidence type="ECO:0000313" key="4">
    <source>
        <dbReference type="EMBL" id="MCS5711564.1"/>
    </source>
</evidence>
<proteinExistence type="predicted"/>
<dbReference type="RefSeq" id="WP_075066013.1">
    <property type="nucleotide sequence ID" value="NZ_LKAJ02000001.1"/>
</dbReference>
<reference evidence="3" key="1">
    <citation type="submission" date="2015-09" db="EMBL/GenBank/DDBJ databases">
        <title>Draft Genome Sequences of Two Novel Amoeba-resistant Intranuclear Bacteria, Candidatus Berkiella cookevillensis and Candidatus Berkiella aquae.</title>
        <authorList>
            <person name="Mehari Y.T."/>
            <person name="Arivett B.A."/>
            <person name="Farone A.L."/>
            <person name="Gunderson J.H."/>
            <person name="Farone M.B."/>
        </authorList>
    </citation>
    <scope>NUCLEOTIDE SEQUENCE [LARGE SCALE GENOMIC DNA]</scope>
    <source>
        <strain evidence="3">HT99</strain>
    </source>
</reference>
<dbReference type="EMBL" id="LKAJ01000004">
    <property type="protein sequence ID" value="KRG21636.1"/>
    <property type="molecule type" value="Genomic_DNA"/>
</dbReference>
<keyword evidence="1" id="KW-0472">Membrane</keyword>
<dbReference type="PANTHER" id="PTHR37938:SF1">
    <property type="entry name" value="BLL0215 PROTEIN"/>
    <property type="match status" value="1"/>
</dbReference>
<protein>
    <submittedName>
        <fullName evidence="3">Bacterial membrane flanked domain protein</fullName>
    </submittedName>
    <submittedName>
        <fullName evidence="4">PH domain-containing protein</fullName>
    </submittedName>
</protein>
<dbReference type="Pfam" id="PF03703">
    <property type="entry name" value="bPH_2"/>
    <property type="match status" value="1"/>
</dbReference>
<reference evidence="4" key="2">
    <citation type="journal article" date="2016" name="Genome Announc.">
        <title>Draft Genome Sequences of Two Novel Amoeba-Resistant Intranuclear Bacteria, 'Candidatus Berkiella cookevillensis' and 'Candidatus Berkiella aquae'.</title>
        <authorList>
            <person name="Mehari Y.T."/>
            <person name="Arivett B.A."/>
            <person name="Farone A.L."/>
            <person name="Gunderson J.H."/>
            <person name="Farone M.B."/>
        </authorList>
    </citation>
    <scope>NUCLEOTIDE SEQUENCE</scope>
    <source>
        <strain evidence="4">HT99</strain>
    </source>
</reference>
<accession>A0A0Q9YXC7</accession>
<dbReference type="EMBL" id="LKAJ02000001">
    <property type="protein sequence ID" value="MCS5711564.1"/>
    <property type="molecule type" value="Genomic_DNA"/>
</dbReference>
<dbReference type="STRING" id="295108.HT99x_01389"/>
<sequence>MSYVDSHLLPNEKVVHRTHLHKIMFFWPGVLACAMFAAGVWILMHPAYRAGFAGLCFVVGVAFLLAPYIQYISSEFAVTNKRVIIKVGFISRQTLETLLQKVEAIGVDQTVLGRILNYGSITITGTGGTRESFYNIVDPLAFRRAVQEESDTSNTQTNLN</sequence>
<dbReference type="InterPro" id="IPR005182">
    <property type="entry name" value="YdbS-like_PH"/>
</dbReference>
<keyword evidence="5" id="KW-1185">Reference proteome</keyword>
<comment type="caution">
    <text evidence="3">The sequence shown here is derived from an EMBL/GenBank/DDBJ whole genome shotgun (WGS) entry which is preliminary data.</text>
</comment>
<gene>
    <name evidence="4" type="ORF">HT99x_008955</name>
    <name evidence="3" type="ORF">HT99x_01389</name>
</gene>
<reference evidence="4" key="3">
    <citation type="submission" date="2021-06" db="EMBL/GenBank/DDBJ databases">
        <title>Genomic Description and Analysis of Intracellular Bacteria, Candidatus Berkiella cookevillensis and Candidatus Berkiella aquae.</title>
        <authorList>
            <person name="Kidane D.T."/>
            <person name="Mehari Y.T."/>
            <person name="Rice F.C."/>
            <person name="Arivett B.A."/>
            <person name="Farone A.L."/>
            <person name="Berk S.G."/>
            <person name="Farone M.B."/>
        </authorList>
    </citation>
    <scope>NUCLEOTIDE SEQUENCE</scope>
    <source>
        <strain evidence="4">HT99</strain>
    </source>
</reference>
<feature type="transmembrane region" description="Helical" evidence="1">
    <location>
        <begin position="50"/>
        <end position="72"/>
    </location>
</feature>
<evidence type="ECO:0000259" key="2">
    <source>
        <dbReference type="Pfam" id="PF03703"/>
    </source>
</evidence>
<dbReference type="AlphaFoldDB" id="A0A0Q9YXC7"/>
<dbReference type="OrthoDB" id="3378680at2"/>
<keyword evidence="1" id="KW-1133">Transmembrane helix</keyword>
<evidence type="ECO:0000313" key="5">
    <source>
        <dbReference type="Proteomes" id="UP000051497"/>
    </source>
</evidence>